<dbReference type="InterPro" id="IPR011033">
    <property type="entry name" value="PRC_barrel-like_sf"/>
</dbReference>
<proteinExistence type="inferred from homology"/>
<reference evidence="4 5" key="1">
    <citation type="submission" date="2018-07" db="EMBL/GenBank/DDBJ databases">
        <title>Genomic Encyclopedia of Type Strains, Phase III (KMG-III): the genomes of soil and plant-associated and newly described type strains.</title>
        <authorList>
            <person name="Whitman W."/>
        </authorList>
    </citation>
    <scope>NUCLEOTIDE SEQUENCE [LARGE SCALE GENOMIC DNA]</scope>
    <source>
        <strain evidence="4 5">CECT 7031</strain>
    </source>
</reference>
<gene>
    <name evidence="1" type="primary">rimM</name>
    <name evidence="4" type="ORF">DFP99_1197</name>
</gene>
<dbReference type="GO" id="GO:0006364">
    <property type="term" value="P:rRNA processing"/>
    <property type="evidence" value="ECO:0007669"/>
    <property type="project" value="UniProtKB-UniRule"/>
</dbReference>
<name>A0A288Q722_9LACO</name>
<dbReference type="RefSeq" id="WP_070230592.1">
    <property type="nucleotide sequence ID" value="NZ_BJYO01000005.1"/>
</dbReference>
<keyword evidence="5" id="KW-1185">Reference proteome</keyword>
<dbReference type="PANTHER" id="PTHR33692">
    <property type="entry name" value="RIBOSOME MATURATION FACTOR RIMM"/>
    <property type="match status" value="1"/>
</dbReference>
<evidence type="ECO:0000256" key="1">
    <source>
        <dbReference type="HAMAP-Rule" id="MF_00014"/>
    </source>
</evidence>
<accession>A0A288Q722</accession>
<feature type="domain" description="RimM N-terminal" evidence="2">
    <location>
        <begin position="6"/>
        <end position="86"/>
    </location>
</feature>
<dbReference type="NCBIfam" id="TIGR02273">
    <property type="entry name" value="16S_RimM"/>
    <property type="match status" value="1"/>
</dbReference>
<dbReference type="Proteomes" id="UP000254912">
    <property type="component" value="Unassembled WGS sequence"/>
</dbReference>
<dbReference type="Gene3D" id="2.30.30.240">
    <property type="entry name" value="PRC-barrel domain"/>
    <property type="match status" value="1"/>
</dbReference>
<keyword evidence="1" id="KW-0698">rRNA processing</keyword>
<dbReference type="EMBL" id="QRAS01000003">
    <property type="protein sequence ID" value="RDL05248.1"/>
    <property type="molecule type" value="Genomic_DNA"/>
</dbReference>
<comment type="subunit">
    <text evidence="1">Binds ribosomal protein uS19.</text>
</comment>
<dbReference type="PANTHER" id="PTHR33692:SF1">
    <property type="entry name" value="RIBOSOME MATURATION FACTOR RIMM"/>
    <property type="match status" value="1"/>
</dbReference>
<dbReference type="GO" id="GO:0005737">
    <property type="term" value="C:cytoplasm"/>
    <property type="evidence" value="ECO:0007669"/>
    <property type="project" value="UniProtKB-SubCell"/>
</dbReference>
<dbReference type="InterPro" id="IPR011961">
    <property type="entry name" value="RimM"/>
</dbReference>
<dbReference type="GeneID" id="94546596"/>
<dbReference type="AlphaFoldDB" id="A0A288Q722"/>
<dbReference type="KEGG" id="wso:WSWS_01411"/>
<dbReference type="InterPro" id="IPR002676">
    <property type="entry name" value="RimM_N"/>
</dbReference>
<dbReference type="Gene3D" id="2.40.30.60">
    <property type="entry name" value="RimM"/>
    <property type="match status" value="1"/>
</dbReference>
<dbReference type="GO" id="GO:0043022">
    <property type="term" value="F:ribosome binding"/>
    <property type="evidence" value="ECO:0007669"/>
    <property type="project" value="InterPro"/>
</dbReference>
<comment type="caution">
    <text evidence="4">The sequence shown here is derived from an EMBL/GenBank/DDBJ whole genome shotgun (WGS) entry which is preliminary data.</text>
</comment>
<evidence type="ECO:0000313" key="5">
    <source>
        <dbReference type="Proteomes" id="UP000254912"/>
    </source>
</evidence>
<dbReference type="InterPro" id="IPR056792">
    <property type="entry name" value="PRC_RimM"/>
</dbReference>
<evidence type="ECO:0000259" key="2">
    <source>
        <dbReference type="Pfam" id="PF01782"/>
    </source>
</evidence>
<evidence type="ECO:0000259" key="3">
    <source>
        <dbReference type="Pfam" id="PF24986"/>
    </source>
</evidence>
<dbReference type="InterPro" id="IPR009000">
    <property type="entry name" value="Transl_B-barrel_sf"/>
</dbReference>
<organism evidence="4 5">
    <name type="scientific">Weissella soli</name>
    <dbReference type="NCBI Taxonomy" id="155866"/>
    <lineage>
        <taxon>Bacteria</taxon>
        <taxon>Bacillati</taxon>
        <taxon>Bacillota</taxon>
        <taxon>Bacilli</taxon>
        <taxon>Lactobacillales</taxon>
        <taxon>Lactobacillaceae</taxon>
        <taxon>Weissella</taxon>
    </lineage>
</organism>
<feature type="domain" description="Ribosome maturation factor RimM PRC barrel" evidence="3">
    <location>
        <begin position="98"/>
        <end position="163"/>
    </location>
</feature>
<comment type="subcellular location">
    <subcellularLocation>
        <location evidence="1">Cytoplasm</location>
    </subcellularLocation>
</comment>
<evidence type="ECO:0000313" key="4">
    <source>
        <dbReference type="EMBL" id="RDL05248.1"/>
    </source>
</evidence>
<comment type="domain">
    <text evidence="1">The PRC barrel domain binds ribosomal protein uS19.</text>
</comment>
<dbReference type="GO" id="GO:0005840">
    <property type="term" value="C:ribosome"/>
    <property type="evidence" value="ECO:0007669"/>
    <property type="project" value="InterPro"/>
</dbReference>
<dbReference type="GO" id="GO:0042274">
    <property type="term" value="P:ribosomal small subunit biogenesis"/>
    <property type="evidence" value="ECO:0007669"/>
    <property type="project" value="UniProtKB-UniRule"/>
</dbReference>
<dbReference type="SUPFAM" id="SSF50447">
    <property type="entry name" value="Translation proteins"/>
    <property type="match status" value="1"/>
</dbReference>
<comment type="similarity">
    <text evidence="1">Belongs to the RimM family.</text>
</comment>
<sequence length="167" mass="18749">MALYKVGSIVNTHGIRGEVRVIATTDFPEERFVKGKELVIDGKTPTKVTIATVRPHKQFILLSFVDLQNINLVEQFKGHDLQVADADLQDLDDDEYYYHDIVGLTVINNEDNSELGSVKEILQLPANDVWVVGSKGKDDLYLPFTEQVVTEIDLEAKTAHVNLLEEV</sequence>
<keyword evidence="1" id="KW-0143">Chaperone</keyword>
<protein>
    <recommendedName>
        <fullName evidence="1">Ribosome maturation factor RimM</fullName>
    </recommendedName>
</protein>
<keyword evidence="1" id="KW-0963">Cytoplasm</keyword>
<dbReference type="HAMAP" id="MF_00014">
    <property type="entry name" value="Ribosome_mat_RimM"/>
    <property type="match status" value="1"/>
</dbReference>
<dbReference type="SUPFAM" id="SSF50346">
    <property type="entry name" value="PRC-barrel domain"/>
    <property type="match status" value="1"/>
</dbReference>
<dbReference type="Pfam" id="PF24986">
    <property type="entry name" value="PRC_RimM"/>
    <property type="match status" value="1"/>
</dbReference>
<keyword evidence="1" id="KW-0690">Ribosome biogenesis</keyword>
<dbReference type="Pfam" id="PF01782">
    <property type="entry name" value="RimM"/>
    <property type="match status" value="1"/>
</dbReference>
<dbReference type="InterPro" id="IPR036976">
    <property type="entry name" value="RimM_N_sf"/>
</dbReference>
<comment type="function">
    <text evidence="1">An accessory protein needed during the final step in the assembly of 30S ribosomal subunit, possibly for assembly of the head region. Essential for efficient processing of 16S rRNA. May be needed both before and after RbfA during the maturation of 16S rRNA. It has affinity for free ribosomal 30S subunits but not for 70S ribosomes.</text>
</comment>